<dbReference type="InterPro" id="IPR007651">
    <property type="entry name" value="Lipin_N"/>
</dbReference>
<dbReference type="SMART" id="SM00775">
    <property type="entry name" value="LNS2"/>
    <property type="match status" value="1"/>
</dbReference>
<dbReference type="InterPro" id="IPR013209">
    <property type="entry name" value="LNS2"/>
</dbReference>
<dbReference type="Pfam" id="PF08235">
    <property type="entry name" value="LNS2"/>
    <property type="match status" value="1"/>
</dbReference>
<feature type="compositionally biased region" description="Basic and acidic residues" evidence="6">
    <location>
        <begin position="277"/>
        <end position="293"/>
    </location>
</feature>
<keyword evidence="5" id="KW-0378">Hydrolase</keyword>
<dbReference type="InterPro" id="IPR031315">
    <property type="entry name" value="LNS2/PITP"/>
</dbReference>
<feature type="region of interest" description="Disordered" evidence="6">
    <location>
        <begin position="541"/>
        <end position="580"/>
    </location>
</feature>
<evidence type="ECO:0000313" key="9">
    <source>
        <dbReference type="Proteomes" id="UP000318582"/>
    </source>
</evidence>
<accession>A0A507E5H5</accession>
<dbReference type="GO" id="GO:0019432">
    <property type="term" value="P:triglyceride biosynthetic process"/>
    <property type="evidence" value="ECO:0007669"/>
    <property type="project" value="TreeGrafter"/>
</dbReference>
<evidence type="ECO:0000256" key="4">
    <source>
        <dbReference type="ARBA" id="ARBA00022553"/>
    </source>
</evidence>
<dbReference type="InterPro" id="IPR026058">
    <property type="entry name" value="LIPIN"/>
</dbReference>
<evidence type="ECO:0000313" key="8">
    <source>
        <dbReference type="EMBL" id="TPX59329.1"/>
    </source>
</evidence>
<dbReference type="Pfam" id="PF04571">
    <property type="entry name" value="Lipin_N"/>
    <property type="match status" value="1"/>
</dbReference>
<dbReference type="GO" id="GO:0005634">
    <property type="term" value="C:nucleus"/>
    <property type="evidence" value="ECO:0007669"/>
    <property type="project" value="UniProtKB-ARBA"/>
</dbReference>
<feature type="compositionally biased region" description="Acidic residues" evidence="6">
    <location>
        <begin position="1066"/>
        <end position="1097"/>
    </location>
</feature>
<evidence type="ECO:0000256" key="5">
    <source>
        <dbReference type="ARBA" id="ARBA00022801"/>
    </source>
</evidence>
<dbReference type="Proteomes" id="UP000318582">
    <property type="component" value="Unassembled WGS sequence"/>
</dbReference>
<protein>
    <recommendedName>
        <fullName evidence="3">phosphatidate phosphatase</fullName>
        <ecNumber evidence="3">3.1.3.4</ecNumber>
    </recommendedName>
</protein>
<feature type="region of interest" description="Disordered" evidence="6">
    <location>
        <begin position="165"/>
        <end position="214"/>
    </location>
</feature>
<evidence type="ECO:0000256" key="2">
    <source>
        <dbReference type="ARBA" id="ARBA00005476"/>
    </source>
</evidence>
<feature type="region of interest" description="Disordered" evidence="6">
    <location>
        <begin position="1052"/>
        <end position="1119"/>
    </location>
</feature>
<dbReference type="InterPro" id="IPR036412">
    <property type="entry name" value="HAD-like_sf"/>
</dbReference>
<dbReference type="GO" id="GO:0009062">
    <property type="term" value="P:fatty acid catabolic process"/>
    <property type="evidence" value="ECO:0007669"/>
    <property type="project" value="TreeGrafter"/>
</dbReference>
<feature type="region of interest" description="Disordered" evidence="6">
    <location>
        <begin position="593"/>
        <end position="625"/>
    </location>
</feature>
<dbReference type="PANTHER" id="PTHR12181">
    <property type="entry name" value="LIPIN"/>
    <property type="match status" value="1"/>
</dbReference>
<evidence type="ECO:0000259" key="7">
    <source>
        <dbReference type="SMART" id="SM00775"/>
    </source>
</evidence>
<feature type="domain" description="LNS2/PITP" evidence="7">
    <location>
        <begin position="850"/>
        <end position="1005"/>
    </location>
</feature>
<feature type="region of interest" description="Disordered" evidence="6">
    <location>
        <begin position="768"/>
        <end position="791"/>
    </location>
</feature>
<reference evidence="8 9" key="1">
    <citation type="journal article" date="2019" name="Sci. Rep.">
        <title>Comparative genomics of chytrid fungi reveal insights into the obligate biotrophic and pathogenic lifestyle of Synchytrium endobioticum.</title>
        <authorList>
            <person name="van de Vossenberg B.T.L.H."/>
            <person name="Warris S."/>
            <person name="Nguyen H.D.T."/>
            <person name="van Gent-Pelzer M.P.E."/>
            <person name="Joly D.L."/>
            <person name="van de Geest H.C."/>
            <person name="Bonants P.J.M."/>
            <person name="Smith D.S."/>
            <person name="Levesque C.A."/>
            <person name="van der Lee T.A.J."/>
        </authorList>
    </citation>
    <scope>NUCLEOTIDE SEQUENCE [LARGE SCALE GENOMIC DNA]</scope>
    <source>
        <strain evidence="8 9">CBS 809.83</strain>
    </source>
</reference>
<feature type="compositionally biased region" description="Basic and acidic residues" evidence="6">
    <location>
        <begin position="1052"/>
        <end position="1065"/>
    </location>
</feature>
<dbReference type="InterPro" id="IPR023214">
    <property type="entry name" value="HAD_sf"/>
</dbReference>
<feature type="compositionally biased region" description="Basic and acidic residues" evidence="6">
    <location>
        <begin position="183"/>
        <end position="192"/>
    </location>
</feature>
<evidence type="ECO:0000256" key="3">
    <source>
        <dbReference type="ARBA" id="ARBA00012638"/>
    </source>
</evidence>
<keyword evidence="9" id="KW-1185">Reference proteome</keyword>
<dbReference type="EMBL" id="QEAQ01000026">
    <property type="protein sequence ID" value="TPX59329.1"/>
    <property type="molecule type" value="Genomic_DNA"/>
</dbReference>
<feature type="compositionally biased region" description="Basic and acidic residues" evidence="6">
    <location>
        <begin position="237"/>
        <end position="268"/>
    </location>
</feature>
<feature type="region of interest" description="Disordered" evidence="6">
    <location>
        <begin position="237"/>
        <end position="308"/>
    </location>
</feature>
<evidence type="ECO:0000256" key="1">
    <source>
        <dbReference type="ARBA" id="ARBA00001946"/>
    </source>
</evidence>
<proteinExistence type="inferred from homology"/>
<comment type="caution">
    <text evidence="8">The sequence shown here is derived from an EMBL/GenBank/DDBJ whole genome shotgun (WGS) entry which is preliminary data.</text>
</comment>
<keyword evidence="4" id="KW-0597">Phosphoprotein</keyword>
<comment type="similarity">
    <text evidence="2">Belongs to the lipin family.</text>
</comment>
<feature type="region of interest" description="Disordered" evidence="6">
    <location>
        <begin position="328"/>
        <end position="355"/>
    </location>
</feature>
<organism evidence="8 9">
    <name type="scientific">Powellomyces hirtus</name>
    <dbReference type="NCBI Taxonomy" id="109895"/>
    <lineage>
        <taxon>Eukaryota</taxon>
        <taxon>Fungi</taxon>
        <taxon>Fungi incertae sedis</taxon>
        <taxon>Chytridiomycota</taxon>
        <taxon>Chytridiomycota incertae sedis</taxon>
        <taxon>Chytridiomycetes</taxon>
        <taxon>Spizellomycetales</taxon>
        <taxon>Powellomycetaceae</taxon>
        <taxon>Powellomyces</taxon>
    </lineage>
</organism>
<gene>
    <name evidence="8" type="ORF">PhCBS80983_g02517</name>
</gene>
<name>A0A507E5H5_9FUNG</name>
<dbReference type="EC" id="3.1.3.4" evidence="3"/>
<dbReference type="Pfam" id="PF16876">
    <property type="entry name" value="Lipin_mid"/>
    <property type="match status" value="1"/>
</dbReference>
<feature type="region of interest" description="Disordered" evidence="6">
    <location>
        <begin position="122"/>
        <end position="141"/>
    </location>
</feature>
<dbReference type="PANTHER" id="PTHR12181:SF12">
    <property type="entry name" value="PHOSPHATIDATE PHOSPHATASE"/>
    <property type="match status" value="1"/>
</dbReference>
<dbReference type="STRING" id="109895.A0A507E5H5"/>
<dbReference type="GO" id="GO:0008195">
    <property type="term" value="F:phosphatidate phosphatase activity"/>
    <property type="evidence" value="ECO:0007669"/>
    <property type="project" value="UniProtKB-EC"/>
</dbReference>
<dbReference type="Gene3D" id="3.40.50.1000">
    <property type="entry name" value="HAD superfamily/HAD-like"/>
    <property type="match status" value="1"/>
</dbReference>
<dbReference type="SUPFAM" id="SSF56784">
    <property type="entry name" value="HAD-like"/>
    <property type="match status" value="1"/>
</dbReference>
<sequence length="1119" mass="121864">MTSVVAFAAGKVVSAVSAVNAFYSEVNPSTLSGAIDVVVIKHPDGDLVCSPFHVRFGKLKLLRPHDKAVTVTVNGQKQEDLLMKLGEAGEAFFVVETENPVPSEYATSPIQHAEDTNNVTMEPFDLNAPAENGDEENLLSPTRVNGYHSAHASGMMHRATEIGEDEYPLGDGSTEPSPTNKKSSAEHLDIPEPHMSSKNSAKGSAKGSTKGSELPIDADDVVHLFEHDARMVGMIQTKHDKMSNPKLKEVKPASDSHANHRPEDKDAKAASGSATELRPEGKASKHLDVDTTSKEYTGGSAKSNASDLPIDADDVARSFAHDAQLVGMTQSSQDKDPQGNGIVETTPPGMEERDAKPETILEPESTPAEESTAQDSPPEAKVAIDKLPNGIPAAAADQMDRELFTPNSVMTDDPMVKTANAVTSALESFIPVVPLHALSASASASALIDTPVASAMPILQELMKPPLPHSKSLPVATLDERRRINHNRSSSVNMDGDDGLPLETVDEGALMPGSYTKRNAGPLSDTEVEYTNHEAAKNKKGWTWGWGGLPKKGQAGSPDNNTSQQMRERTQSADPLNSMTVDEKVNNYLAGLPESQRSSSPAGVENEQPDGPPMSGSGEQESAASPLSIAFQSDVEMVMSTVGYDKLMSMRPKEADDAFNQNIVSYETFCKSPEVLAEPSLVVRIQGNYYSWAMAAPMVMANLAYKKSLPEELVQKLHQHHRRPGQLTADNRRYSFNPLKTWWGRGSVPKPSPDADKAKDGDIKLEGVVRGASPEPIKEEDAAEDAADAKSDVKSQQNFPIHFAKSLRLTSEQLKALNLNPGPNTITFSVNQSGASVSAKLFLYDYTCKIVISDIDGTITKSDALGHIFTMVGKDWTHSGIASLYTNIRKNGYHILYLTSRAIGQAGTTREYLAKVEQGGYQLPEGPVIMSPDRLFASFHREVILRRPEEFKMACLRDIKRLFVDRTPFYAGFGNRITDALSYRSVDVPSSRIFTIDSGGEVKLELLADYKSSYIKLNDIVDQIFPTTNCGDLGTAEYNDWNYWRAEFPKIDIPGEKPAQEQAEDRLEEVEDDDEDEYTDDESFEDEEEYDEEDYSDGELKNPDAASALASVPTNPDAI</sequence>
<dbReference type="FunFam" id="3.40.50.1000:FF:000063">
    <property type="entry name" value="Nuclear elongation and deformation protein"/>
    <property type="match status" value="1"/>
</dbReference>
<evidence type="ECO:0000256" key="6">
    <source>
        <dbReference type="SAM" id="MobiDB-lite"/>
    </source>
</evidence>
<comment type="cofactor">
    <cofactor evidence="1">
        <name>Mg(2+)</name>
        <dbReference type="ChEBI" id="CHEBI:18420"/>
    </cofactor>
</comment>
<dbReference type="AlphaFoldDB" id="A0A507E5H5"/>
<feature type="compositionally biased region" description="Low complexity" evidence="6">
    <location>
        <begin position="196"/>
        <end position="212"/>
    </location>
</feature>
<dbReference type="InterPro" id="IPR031703">
    <property type="entry name" value="Lipin_mid"/>
</dbReference>